<proteinExistence type="predicted"/>
<evidence type="ECO:0000313" key="2">
    <source>
        <dbReference type="Proteomes" id="UP000036955"/>
    </source>
</evidence>
<dbReference type="PATRIC" id="fig|317.197.peg.1041"/>
<dbReference type="Proteomes" id="UP000036955">
    <property type="component" value="Unassembled WGS sequence"/>
</dbReference>
<protein>
    <submittedName>
        <fullName evidence="1">Uncharacterized protein</fullName>
    </submittedName>
</protein>
<name>A0A0L1MHT1_PSESX</name>
<dbReference type="EMBL" id="LFQK01000015">
    <property type="protein sequence ID" value="KNH28013.1"/>
    <property type="molecule type" value="Genomic_DNA"/>
</dbReference>
<comment type="caution">
    <text evidence="1">The sequence shown here is derived from an EMBL/GenBank/DDBJ whole genome shotgun (WGS) entry which is preliminary data.</text>
</comment>
<dbReference type="OrthoDB" id="6895652at2"/>
<sequence>MDNQIPYQTTGTLSASIDYFDEHFEGSSDFAIVKYPDRFSVRARMDLPDGNWRYISMYLPASIPDDGSKFDLSLVMNPDLITQARANYEQFSPEGGNQWGSASGQLRMSYNWKTAQMEGDFQFESRAGSPAIEVSAGEFDLTGITDGVKQNGTLTDSGTFKATSQDWGSFNANEVSIEFIEQPLNPPGYWLTVGRMYIDDVLPPKRSHIALFIKKNVAGKEHQLKDNNDVWVTYFRPDHGGFYQAFEGSLSFTSLPGTGHAEGTLIAYFIENEKKILVNGEFSIKDNVPKS</sequence>
<reference evidence="1 2" key="1">
    <citation type="submission" date="2015-06" db="EMBL/GenBank/DDBJ databases">
        <authorList>
            <person name="Hoefler B.C."/>
            <person name="Straight P.D."/>
        </authorList>
    </citation>
    <scope>NUCLEOTIDE SEQUENCE [LARGE SCALE GENOMIC DNA]</scope>
    <source>
        <strain evidence="1 2">Riq4</strain>
    </source>
</reference>
<accession>A0A0L1MHT1</accession>
<dbReference type="AlphaFoldDB" id="A0A0L1MHT1"/>
<gene>
    <name evidence="1" type="ORF">ACS77_09400</name>
</gene>
<evidence type="ECO:0000313" key="1">
    <source>
        <dbReference type="EMBL" id="KNH28013.1"/>
    </source>
</evidence>
<organism evidence="1 2">
    <name type="scientific">Pseudomonas syringae</name>
    <dbReference type="NCBI Taxonomy" id="317"/>
    <lineage>
        <taxon>Bacteria</taxon>
        <taxon>Pseudomonadati</taxon>
        <taxon>Pseudomonadota</taxon>
        <taxon>Gammaproteobacteria</taxon>
        <taxon>Pseudomonadales</taxon>
        <taxon>Pseudomonadaceae</taxon>
        <taxon>Pseudomonas</taxon>
    </lineage>
</organism>